<evidence type="ECO:0008006" key="3">
    <source>
        <dbReference type="Google" id="ProtNLM"/>
    </source>
</evidence>
<accession>A0ABQ9GWE7</accession>
<name>A0ABQ9GWE7_9NEOP</name>
<sequence>MACCGADYTFTWVDVGDYGWKNDASIFSNLVFGKMIIKNNAIFLEKQRLPGTDVVTLCVFVTDTAFPLKECIMKLFPGHDLPVEQTIFNYRLTRARRTIKIHLRYSLHIGKYITKHYLEHPAL</sequence>
<organism evidence="1 2">
    <name type="scientific">Dryococelus australis</name>
    <dbReference type="NCBI Taxonomy" id="614101"/>
    <lineage>
        <taxon>Eukaryota</taxon>
        <taxon>Metazoa</taxon>
        <taxon>Ecdysozoa</taxon>
        <taxon>Arthropoda</taxon>
        <taxon>Hexapoda</taxon>
        <taxon>Insecta</taxon>
        <taxon>Pterygota</taxon>
        <taxon>Neoptera</taxon>
        <taxon>Polyneoptera</taxon>
        <taxon>Phasmatodea</taxon>
        <taxon>Verophasmatodea</taxon>
        <taxon>Anareolatae</taxon>
        <taxon>Phasmatidae</taxon>
        <taxon>Eurycanthinae</taxon>
        <taxon>Dryococelus</taxon>
    </lineage>
</organism>
<gene>
    <name evidence="1" type="ORF">PR048_020795</name>
</gene>
<evidence type="ECO:0000313" key="1">
    <source>
        <dbReference type="EMBL" id="KAJ8876350.1"/>
    </source>
</evidence>
<dbReference type="EMBL" id="JARBHB010000008">
    <property type="protein sequence ID" value="KAJ8876350.1"/>
    <property type="molecule type" value="Genomic_DNA"/>
</dbReference>
<proteinExistence type="predicted"/>
<evidence type="ECO:0000313" key="2">
    <source>
        <dbReference type="Proteomes" id="UP001159363"/>
    </source>
</evidence>
<reference evidence="1 2" key="1">
    <citation type="submission" date="2023-02" db="EMBL/GenBank/DDBJ databases">
        <title>LHISI_Scaffold_Assembly.</title>
        <authorList>
            <person name="Stuart O.P."/>
            <person name="Cleave R."/>
            <person name="Magrath M.J.L."/>
            <person name="Mikheyev A.S."/>
        </authorList>
    </citation>
    <scope>NUCLEOTIDE SEQUENCE [LARGE SCALE GENOMIC DNA]</scope>
    <source>
        <strain evidence="1">Daus_M_001</strain>
        <tissue evidence="1">Leg muscle</tissue>
    </source>
</reference>
<keyword evidence="2" id="KW-1185">Reference proteome</keyword>
<protein>
    <recommendedName>
        <fullName evidence="3">DDE Tnp4 domain-containing protein</fullName>
    </recommendedName>
</protein>
<comment type="caution">
    <text evidence="1">The sequence shown here is derived from an EMBL/GenBank/DDBJ whole genome shotgun (WGS) entry which is preliminary data.</text>
</comment>
<dbReference type="Proteomes" id="UP001159363">
    <property type="component" value="Chromosome 7"/>
</dbReference>